<evidence type="ECO:0000259" key="2">
    <source>
        <dbReference type="Pfam" id="PF17107"/>
    </source>
</evidence>
<evidence type="ECO:0000256" key="1">
    <source>
        <dbReference type="SAM" id="SignalP"/>
    </source>
</evidence>
<feature type="domain" description="NACHT-NTPase and P-loop NTPases N-terminal" evidence="2">
    <location>
        <begin position="19"/>
        <end position="135"/>
    </location>
</feature>
<accession>A0A9W9VFI6</accession>
<sequence length="644" mass="72509">MAELIGIVSGAITFATVVAQVTQSIIAINDYCSQIKDAPNDLRILLNELELFGLILADIEGDLAEDEIAVALSRSKHATKSLNLCKQAAEELESIVKGLAQDFLSPSRMKKSYVSIKIVLQRGKIEKLKQRLQGAGQLLQLSQQCYTRALLQVQPELIAARLAPSHTVNPKPETRKQADGMGVTSSKDVIQSYRGQTGYIWRLSLPPWMSSKALELAGTKVPAGWNWYFRVYNLIPSNSKVFDLVSQGDIEGLRECFASKEASPFDRSSPSDFFGDPHFGEFMHGDMTLLHHAFRARDNEKVVSFLLEQGCDPMLGPSITGRSLPLTALEYGGIIVLRSRSENQFLRSLLQKSDDLLCDSETEVIEGIFKYFCGTPEDFLLLQQHCCPSFYTFPTRVRIEVAANIAYISNNNAFYLPETLRTVIGGDVREIDVSDLTGTGARSPLFHSVMGQIGSCRAAMRRHGYRNGDSVLDEDYIKQAELLLSLSQGWNQLFCDLLDTGLNGHLIWKGKSPFVAFLAGYIDESEYESREIRDWDLAVQSWMGDLKVLGIDLLEFGRKETEAWESETMERQLYGACPEDWSVWMYEWNEYFTDFWTLVERPIESMPVHECNKESSSGILGHSNHRWYRTTLVVFVDIYNGAQL</sequence>
<evidence type="ECO:0000313" key="4">
    <source>
        <dbReference type="Proteomes" id="UP001147782"/>
    </source>
</evidence>
<gene>
    <name evidence="3" type="ORF">N7496_004940</name>
</gene>
<organism evidence="3 4">
    <name type="scientific">Penicillium cataractarum</name>
    <dbReference type="NCBI Taxonomy" id="2100454"/>
    <lineage>
        <taxon>Eukaryota</taxon>
        <taxon>Fungi</taxon>
        <taxon>Dikarya</taxon>
        <taxon>Ascomycota</taxon>
        <taxon>Pezizomycotina</taxon>
        <taxon>Eurotiomycetes</taxon>
        <taxon>Eurotiomycetidae</taxon>
        <taxon>Eurotiales</taxon>
        <taxon>Aspergillaceae</taxon>
        <taxon>Penicillium</taxon>
    </lineage>
</organism>
<dbReference type="InterPro" id="IPR031352">
    <property type="entry name" value="SesA"/>
</dbReference>
<feature type="chain" id="PRO_5040943603" description="NACHT-NTPase and P-loop NTPases N-terminal domain-containing protein" evidence="1">
    <location>
        <begin position="20"/>
        <end position="644"/>
    </location>
</feature>
<feature type="signal peptide" evidence="1">
    <location>
        <begin position="1"/>
        <end position="19"/>
    </location>
</feature>
<evidence type="ECO:0000313" key="3">
    <source>
        <dbReference type="EMBL" id="KAJ5377531.1"/>
    </source>
</evidence>
<name>A0A9W9VFI6_9EURO</name>
<dbReference type="EMBL" id="JAPZBS010000004">
    <property type="protein sequence ID" value="KAJ5377531.1"/>
    <property type="molecule type" value="Genomic_DNA"/>
</dbReference>
<dbReference type="Pfam" id="PF17107">
    <property type="entry name" value="SesA"/>
    <property type="match status" value="1"/>
</dbReference>
<reference evidence="3" key="1">
    <citation type="submission" date="2022-11" db="EMBL/GenBank/DDBJ databases">
        <authorList>
            <person name="Petersen C."/>
        </authorList>
    </citation>
    <scope>NUCLEOTIDE SEQUENCE</scope>
    <source>
        <strain evidence="3">IBT 29864</strain>
    </source>
</reference>
<proteinExistence type="predicted"/>
<dbReference type="RefSeq" id="XP_056556394.1">
    <property type="nucleotide sequence ID" value="XM_056697869.1"/>
</dbReference>
<dbReference type="OrthoDB" id="3200163at2759"/>
<keyword evidence="1" id="KW-0732">Signal</keyword>
<keyword evidence="4" id="KW-1185">Reference proteome</keyword>
<comment type="caution">
    <text evidence="3">The sequence shown here is derived from an EMBL/GenBank/DDBJ whole genome shotgun (WGS) entry which is preliminary data.</text>
</comment>
<dbReference type="AlphaFoldDB" id="A0A9W9VFI6"/>
<reference evidence="3" key="2">
    <citation type="journal article" date="2023" name="IMA Fungus">
        <title>Comparative genomic study of the Penicillium genus elucidates a diverse pangenome and 15 lateral gene transfer events.</title>
        <authorList>
            <person name="Petersen C."/>
            <person name="Sorensen T."/>
            <person name="Nielsen M.R."/>
            <person name="Sondergaard T.E."/>
            <person name="Sorensen J.L."/>
            <person name="Fitzpatrick D.A."/>
            <person name="Frisvad J.C."/>
            <person name="Nielsen K.L."/>
        </authorList>
    </citation>
    <scope>NUCLEOTIDE SEQUENCE</scope>
    <source>
        <strain evidence="3">IBT 29864</strain>
    </source>
</reference>
<dbReference type="Proteomes" id="UP001147782">
    <property type="component" value="Unassembled WGS sequence"/>
</dbReference>
<protein>
    <recommendedName>
        <fullName evidence="2">NACHT-NTPase and P-loop NTPases N-terminal domain-containing protein</fullName>
    </recommendedName>
</protein>
<dbReference type="GeneID" id="81437048"/>